<reference evidence="3" key="1">
    <citation type="journal article" date="2019" name="Int. J. Syst. Evol. Microbiol.">
        <title>The Global Catalogue of Microorganisms (GCM) 10K type strain sequencing project: providing services to taxonomists for standard genome sequencing and annotation.</title>
        <authorList>
            <consortium name="The Broad Institute Genomics Platform"/>
            <consortium name="The Broad Institute Genome Sequencing Center for Infectious Disease"/>
            <person name="Wu L."/>
            <person name="Ma J."/>
        </authorList>
    </citation>
    <scope>NUCLEOTIDE SEQUENCE [LARGE SCALE GENOMIC DNA]</scope>
    <source>
        <strain evidence="3">TISTR 1514</strain>
    </source>
</reference>
<proteinExistence type="predicted"/>
<name>A0ABW5UXV2_9MICO</name>
<evidence type="ECO:0000259" key="1">
    <source>
        <dbReference type="Pfam" id="PF04296"/>
    </source>
</evidence>
<evidence type="ECO:0000313" key="2">
    <source>
        <dbReference type="EMBL" id="MFD2758543.1"/>
    </source>
</evidence>
<dbReference type="SUPFAM" id="SSF64376">
    <property type="entry name" value="YlxR-like"/>
    <property type="match status" value="1"/>
</dbReference>
<gene>
    <name evidence="2" type="ORF">ACFSW7_09145</name>
</gene>
<evidence type="ECO:0000313" key="3">
    <source>
        <dbReference type="Proteomes" id="UP001597492"/>
    </source>
</evidence>
<dbReference type="InterPro" id="IPR035931">
    <property type="entry name" value="YlxR-like_sf"/>
</dbReference>
<dbReference type="InterPro" id="IPR007393">
    <property type="entry name" value="YlxR_dom"/>
</dbReference>
<dbReference type="Proteomes" id="UP001597492">
    <property type="component" value="Unassembled WGS sequence"/>
</dbReference>
<dbReference type="Pfam" id="PF04296">
    <property type="entry name" value="YlxR"/>
    <property type="match status" value="1"/>
</dbReference>
<organism evidence="2 3">
    <name type="scientific">Gulosibacter faecalis</name>
    <dbReference type="NCBI Taxonomy" id="272240"/>
    <lineage>
        <taxon>Bacteria</taxon>
        <taxon>Bacillati</taxon>
        <taxon>Actinomycetota</taxon>
        <taxon>Actinomycetes</taxon>
        <taxon>Micrococcales</taxon>
        <taxon>Microbacteriaceae</taxon>
        <taxon>Gulosibacter</taxon>
    </lineage>
</organism>
<dbReference type="Gene3D" id="3.30.1230.10">
    <property type="entry name" value="YlxR-like"/>
    <property type="match status" value="1"/>
</dbReference>
<dbReference type="RefSeq" id="WP_083919505.1">
    <property type="nucleotide sequence ID" value="NZ_JBHUNE010000006.1"/>
</dbReference>
<accession>A0ABW5UXV2</accession>
<feature type="domain" description="YlxR" evidence="1">
    <location>
        <begin position="5"/>
        <end position="79"/>
    </location>
</feature>
<dbReference type="PANTHER" id="PTHR34215:SF1">
    <property type="entry name" value="YLXR DOMAIN-CONTAINING PROTEIN"/>
    <property type="match status" value="1"/>
</dbReference>
<comment type="caution">
    <text evidence="2">The sequence shown here is derived from an EMBL/GenBank/DDBJ whole genome shotgun (WGS) entry which is preliminary data.</text>
</comment>
<sequence>MNSVRTCIGCRVRAPQEQLIRVVVVDARLRVDRNRALPGRGAWLHPQVGCVQNALDRKQFRRALRVGELDETELRAYLEELPAKVVDRTMDQS</sequence>
<dbReference type="PANTHER" id="PTHR34215">
    <property type="entry name" value="BLL0784 PROTEIN"/>
    <property type="match status" value="1"/>
</dbReference>
<protein>
    <submittedName>
        <fullName evidence="2">YlxR family protein</fullName>
    </submittedName>
</protein>
<keyword evidence="3" id="KW-1185">Reference proteome</keyword>
<dbReference type="InterPro" id="IPR037465">
    <property type="entry name" value="YlxR"/>
</dbReference>
<dbReference type="EMBL" id="JBHUNE010000006">
    <property type="protein sequence ID" value="MFD2758543.1"/>
    <property type="molecule type" value="Genomic_DNA"/>
</dbReference>